<dbReference type="PANTHER" id="PTHR43358">
    <property type="entry name" value="ALPHA/BETA-HYDROLASE"/>
    <property type="match status" value="1"/>
</dbReference>
<keyword evidence="3" id="KW-1185">Reference proteome</keyword>
<dbReference type="InterPro" id="IPR029058">
    <property type="entry name" value="AB_hydrolase_fold"/>
</dbReference>
<feature type="domain" description="Serine aminopeptidase S33" evidence="1">
    <location>
        <begin position="91"/>
        <end position="191"/>
    </location>
</feature>
<evidence type="ECO:0000313" key="3">
    <source>
        <dbReference type="Proteomes" id="UP001243623"/>
    </source>
</evidence>
<dbReference type="SUPFAM" id="SSF53474">
    <property type="entry name" value="alpha/beta-Hydrolases"/>
    <property type="match status" value="1"/>
</dbReference>
<dbReference type="AlphaFoldDB" id="A0A9Y2ESN9"/>
<accession>A0A9Y2ESN9</accession>
<dbReference type="GO" id="GO:0016787">
    <property type="term" value="F:hydrolase activity"/>
    <property type="evidence" value="ECO:0007669"/>
    <property type="project" value="UniProtKB-KW"/>
</dbReference>
<dbReference type="InterPro" id="IPR022742">
    <property type="entry name" value="Hydrolase_4"/>
</dbReference>
<dbReference type="EMBL" id="CP120678">
    <property type="protein sequence ID" value="WIW71148.1"/>
    <property type="molecule type" value="Genomic_DNA"/>
</dbReference>
<dbReference type="Proteomes" id="UP001243623">
    <property type="component" value="Chromosome"/>
</dbReference>
<proteinExistence type="predicted"/>
<dbReference type="KEGG" id="sgbi:P3F81_02125"/>
<keyword evidence="2" id="KW-0378">Hydrolase</keyword>
<gene>
    <name evidence="2" type="ORF">P3F81_02125</name>
</gene>
<evidence type="ECO:0000259" key="1">
    <source>
        <dbReference type="Pfam" id="PF12146"/>
    </source>
</evidence>
<evidence type="ECO:0000313" key="2">
    <source>
        <dbReference type="EMBL" id="WIW71148.1"/>
    </source>
</evidence>
<sequence>MKNKKMLAWIFTVLFVLGAIGIYIGNYFINFALQRGNDQDKTAVPVACMQILDPRVKKQDEPSVVKENWTIASLDGLKLVGTHFAPNVSSDKWVIVVHGYGREQNSVWDIATKYLSEGYHVLTPDLRASGKSEGIYLSMGLLESDDIKLWIDEIIAKDPQAKIILHGVSMGAATLMLTAEKDLPSQVKVLIEDCGYTSAYTMFIMQLEKMFGLPSFPIMNIVDGVGRLKAGYFISDAAPIKVMGKIKIPTLFIHGEDDELAPVSMVDELYSAATCEKQILRVQNAEHADARKVDADRYYGTIFKFINDKL</sequence>
<reference evidence="2" key="1">
    <citation type="submission" date="2023-03" db="EMBL/GenBank/DDBJ databases">
        <title>Selenobaculum gbiensis gen. nov. sp. nov., a new bacterium isolated from the gut microbiota of IBD patient.</title>
        <authorList>
            <person name="Yeo S."/>
            <person name="Park H."/>
            <person name="Huh C.S."/>
        </authorList>
    </citation>
    <scope>NUCLEOTIDE SEQUENCE</scope>
    <source>
        <strain evidence="2">ICN-92133</strain>
    </source>
</reference>
<dbReference type="Pfam" id="PF12146">
    <property type="entry name" value="Hydrolase_4"/>
    <property type="match status" value="1"/>
</dbReference>
<dbReference type="RefSeq" id="WP_147666774.1">
    <property type="nucleotide sequence ID" value="NZ_CP120678.1"/>
</dbReference>
<name>A0A9Y2ESN9_9FIRM</name>
<dbReference type="Gene3D" id="3.40.50.1820">
    <property type="entry name" value="alpha/beta hydrolase"/>
    <property type="match status" value="1"/>
</dbReference>
<protein>
    <submittedName>
        <fullName evidence="2">Alpha/beta hydrolase</fullName>
    </submittedName>
</protein>
<dbReference type="PANTHER" id="PTHR43358:SF4">
    <property type="entry name" value="ALPHA_BETA HYDROLASE FOLD-1 DOMAIN-CONTAINING PROTEIN"/>
    <property type="match status" value="1"/>
</dbReference>
<dbReference type="InterPro" id="IPR052920">
    <property type="entry name" value="DNA-binding_regulatory"/>
</dbReference>
<organism evidence="2 3">
    <name type="scientific">Selenobaculum gibii</name>
    <dbReference type="NCBI Taxonomy" id="3054208"/>
    <lineage>
        <taxon>Bacteria</taxon>
        <taxon>Bacillati</taxon>
        <taxon>Bacillota</taxon>
        <taxon>Negativicutes</taxon>
        <taxon>Selenomonadales</taxon>
        <taxon>Selenomonadaceae</taxon>
        <taxon>Selenobaculum</taxon>
    </lineage>
</organism>